<dbReference type="AlphaFoldDB" id="A0AA86RP35"/>
<name>A0AA86RP35_9EUKA</name>
<dbReference type="InterPro" id="IPR027417">
    <property type="entry name" value="P-loop_NTPase"/>
</dbReference>
<sequence length="212" mass="23569">MDSNGNYLFKVLVVGCCAAGKTCCIRKAVSNQFTTEYKTTIGVDFAAKTIKLRIKDKDVNVCIQFWDIAGQEYYSQLSRAYYKGAYGCFIVSDLTSDSLCQDIKTWKDEVKSKVMLPSSDEPVPTILLCNKIDLPKAKDIWERDETRQQIDSLQMDEVIATSAVTGQGLDEAMTLMAKKIIAKLEGKPQSGLSPIVIPLDEPEMQVKPKSCC</sequence>
<dbReference type="SMART" id="SM00173">
    <property type="entry name" value="RAS"/>
    <property type="match status" value="1"/>
</dbReference>
<evidence type="ECO:0000256" key="2">
    <source>
        <dbReference type="ARBA" id="ARBA00022741"/>
    </source>
</evidence>
<proteinExistence type="inferred from homology"/>
<dbReference type="GO" id="GO:0005770">
    <property type="term" value="C:late endosome"/>
    <property type="evidence" value="ECO:0007669"/>
    <property type="project" value="TreeGrafter"/>
</dbReference>
<dbReference type="GO" id="GO:0005525">
    <property type="term" value="F:GTP binding"/>
    <property type="evidence" value="ECO:0007669"/>
    <property type="project" value="UniProtKB-KW"/>
</dbReference>
<reference evidence="4" key="1">
    <citation type="submission" date="2023-06" db="EMBL/GenBank/DDBJ databases">
        <authorList>
            <person name="Kurt Z."/>
        </authorList>
    </citation>
    <scope>NUCLEOTIDE SEQUENCE</scope>
</reference>
<dbReference type="EMBL" id="CAXDID020000023">
    <property type="protein sequence ID" value="CAL5989226.1"/>
    <property type="molecule type" value="Genomic_DNA"/>
</dbReference>
<evidence type="ECO:0000256" key="1">
    <source>
        <dbReference type="ARBA" id="ARBA00006270"/>
    </source>
</evidence>
<dbReference type="GO" id="GO:0005764">
    <property type="term" value="C:lysosome"/>
    <property type="evidence" value="ECO:0007669"/>
    <property type="project" value="TreeGrafter"/>
</dbReference>
<reference evidence="5 7" key="2">
    <citation type="submission" date="2024-07" db="EMBL/GenBank/DDBJ databases">
        <authorList>
            <person name="Akdeniz Z."/>
        </authorList>
    </citation>
    <scope>NUCLEOTIDE SEQUENCE [LARGE SCALE GENOMIC DNA]</scope>
</reference>
<dbReference type="PROSITE" id="PS51419">
    <property type="entry name" value="RAB"/>
    <property type="match status" value="1"/>
</dbReference>
<dbReference type="PANTHER" id="PTHR47981">
    <property type="entry name" value="RAB FAMILY"/>
    <property type="match status" value="1"/>
</dbReference>
<evidence type="ECO:0000256" key="3">
    <source>
        <dbReference type="ARBA" id="ARBA00023134"/>
    </source>
</evidence>
<comment type="caution">
    <text evidence="4">The sequence shown here is derived from an EMBL/GenBank/DDBJ whole genome shotgun (WGS) entry which is preliminary data.</text>
</comment>
<dbReference type="SMART" id="SM00177">
    <property type="entry name" value="ARF"/>
    <property type="match status" value="1"/>
</dbReference>
<evidence type="ECO:0000313" key="4">
    <source>
        <dbReference type="EMBL" id="CAI9975407.1"/>
    </source>
</evidence>
<dbReference type="PRINTS" id="PR00449">
    <property type="entry name" value="RASTRNSFRMNG"/>
</dbReference>
<dbReference type="InterPro" id="IPR001806">
    <property type="entry name" value="Small_GTPase"/>
</dbReference>
<dbReference type="SUPFAM" id="SSF52540">
    <property type="entry name" value="P-loop containing nucleoside triphosphate hydrolases"/>
    <property type="match status" value="1"/>
</dbReference>
<dbReference type="GO" id="GO:0090385">
    <property type="term" value="P:phagosome-lysosome fusion"/>
    <property type="evidence" value="ECO:0007669"/>
    <property type="project" value="TreeGrafter"/>
</dbReference>
<evidence type="ECO:0000313" key="6">
    <source>
        <dbReference type="EMBL" id="CAL5989226.1"/>
    </source>
</evidence>
<dbReference type="EMBL" id="CAXDID020000020">
    <property type="protein sequence ID" value="CAL5986492.1"/>
    <property type="molecule type" value="Genomic_DNA"/>
</dbReference>
<accession>A0AA86RP35</accession>
<dbReference type="GO" id="GO:0008333">
    <property type="term" value="P:endosome to lysosome transport"/>
    <property type="evidence" value="ECO:0007669"/>
    <property type="project" value="TreeGrafter"/>
</dbReference>
<organism evidence="4">
    <name type="scientific">Hexamita inflata</name>
    <dbReference type="NCBI Taxonomy" id="28002"/>
    <lineage>
        <taxon>Eukaryota</taxon>
        <taxon>Metamonada</taxon>
        <taxon>Diplomonadida</taxon>
        <taxon>Hexamitidae</taxon>
        <taxon>Hexamitinae</taxon>
        <taxon>Hexamita</taxon>
    </lineage>
</organism>
<dbReference type="SMART" id="SM00175">
    <property type="entry name" value="RAB"/>
    <property type="match status" value="1"/>
</dbReference>
<protein>
    <submittedName>
        <fullName evidence="4">Putative</fullName>
    </submittedName>
    <submittedName>
        <fullName evidence="5">Rab32</fullName>
    </submittedName>
</protein>
<comment type="similarity">
    <text evidence="1">Belongs to the small GTPase superfamily. Rab family.</text>
</comment>
<dbReference type="GO" id="GO:0045335">
    <property type="term" value="C:phagocytic vesicle"/>
    <property type="evidence" value="ECO:0007669"/>
    <property type="project" value="TreeGrafter"/>
</dbReference>
<dbReference type="NCBIfam" id="TIGR00231">
    <property type="entry name" value="small_GTP"/>
    <property type="match status" value="1"/>
</dbReference>
<evidence type="ECO:0000313" key="5">
    <source>
        <dbReference type="EMBL" id="CAL5986492.1"/>
    </source>
</evidence>
<dbReference type="PANTHER" id="PTHR47981:SF20">
    <property type="entry name" value="RAS-RELATED PROTEIN RAB-7A"/>
    <property type="match status" value="1"/>
</dbReference>
<keyword evidence="2" id="KW-0547">Nucleotide-binding</keyword>
<dbReference type="SMART" id="SM00174">
    <property type="entry name" value="RHO"/>
    <property type="match status" value="1"/>
</dbReference>
<keyword evidence="3" id="KW-0342">GTP-binding</keyword>
<dbReference type="Proteomes" id="UP001642409">
    <property type="component" value="Unassembled WGS sequence"/>
</dbReference>
<evidence type="ECO:0000313" key="7">
    <source>
        <dbReference type="Proteomes" id="UP001642409"/>
    </source>
</evidence>
<gene>
    <name evidence="6" type="ORF">HINF_LOCUS10760</name>
    <name evidence="4" type="ORF">HINF_LOCUS63052</name>
    <name evidence="5" type="ORF">HINF_LOCUS9434</name>
</gene>
<dbReference type="EMBL" id="CATOUU010001169">
    <property type="protein sequence ID" value="CAI9975407.1"/>
    <property type="molecule type" value="Genomic_DNA"/>
</dbReference>
<dbReference type="Pfam" id="PF00071">
    <property type="entry name" value="Ras"/>
    <property type="match status" value="1"/>
</dbReference>
<dbReference type="GO" id="GO:0003924">
    <property type="term" value="F:GTPase activity"/>
    <property type="evidence" value="ECO:0007669"/>
    <property type="project" value="InterPro"/>
</dbReference>
<keyword evidence="7" id="KW-1185">Reference proteome</keyword>
<dbReference type="Gene3D" id="3.40.50.300">
    <property type="entry name" value="P-loop containing nucleotide triphosphate hydrolases"/>
    <property type="match status" value="1"/>
</dbReference>
<dbReference type="InterPro" id="IPR005225">
    <property type="entry name" value="Small_GTP-bd"/>
</dbReference>
<dbReference type="FunFam" id="3.40.50.300:FF:001447">
    <property type="entry name" value="Ras-related protein Rab-1B"/>
    <property type="match status" value="1"/>
</dbReference>